<dbReference type="RefSeq" id="WP_009579692.1">
    <property type="nucleotide sequence ID" value="NZ_AMZN01000033.1"/>
</dbReference>
<keyword evidence="2" id="KW-1185">Reference proteome</keyword>
<proteinExistence type="predicted"/>
<dbReference type="Proteomes" id="UP000011135">
    <property type="component" value="Unassembled WGS sequence"/>
</dbReference>
<dbReference type="EMBL" id="AMZN01000033">
    <property type="protein sequence ID" value="ELR71715.1"/>
    <property type="molecule type" value="Genomic_DNA"/>
</dbReference>
<evidence type="ECO:0000313" key="1">
    <source>
        <dbReference type="EMBL" id="ELR71715.1"/>
    </source>
</evidence>
<protein>
    <submittedName>
        <fullName evidence="1">Uncharacterized protein</fullName>
    </submittedName>
</protein>
<evidence type="ECO:0000313" key="2">
    <source>
        <dbReference type="Proteomes" id="UP000011135"/>
    </source>
</evidence>
<sequence length="81" mass="9088">MAIKYNTRTGEKTVNAKAAQLRDYVLKPKLKGIRCTSCGGSSEFTFHQHQGYVGSGSVDWEFHSCCPDFETKVLEKLGMNR</sequence>
<accession>L8JS84</accession>
<dbReference type="OrthoDB" id="9909083at2"/>
<gene>
    <name evidence="1" type="ORF">C900_02300</name>
</gene>
<organism evidence="1 2">
    <name type="scientific">Fulvivirga imtechensis AK7</name>
    <dbReference type="NCBI Taxonomy" id="1237149"/>
    <lineage>
        <taxon>Bacteria</taxon>
        <taxon>Pseudomonadati</taxon>
        <taxon>Bacteroidota</taxon>
        <taxon>Cytophagia</taxon>
        <taxon>Cytophagales</taxon>
        <taxon>Fulvivirgaceae</taxon>
        <taxon>Fulvivirga</taxon>
    </lineage>
</organism>
<reference evidence="1 2" key="1">
    <citation type="submission" date="2012-12" db="EMBL/GenBank/DDBJ databases">
        <title>Genome assembly of Fulvivirga imtechensis AK7.</title>
        <authorList>
            <person name="Nupur N."/>
            <person name="Khatri I."/>
            <person name="Kumar R."/>
            <person name="Subramanian S."/>
            <person name="Pinnaka A."/>
        </authorList>
    </citation>
    <scope>NUCLEOTIDE SEQUENCE [LARGE SCALE GENOMIC DNA]</scope>
    <source>
        <strain evidence="1 2">AK7</strain>
    </source>
</reference>
<comment type="caution">
    <text evidence="1">The sequence shown here is derived from an EMBL/GenBank/DDBJ whole genome shotgun (WGS) entry which is preliminary data.</text>
</comment>
<name>L8JS84_9BACT</name>
<dbReference type="AlphaFoldDB" id="L8JS84"/>